<dbReference type="Pfam" id="PF13187">
    <property type="entry name" value="Fer4_9"/>
    <property type="match status" value="1"/>
</dbReference>
<dbReference type="GO" id="GO:0046872">
    <property type="term" value="F:metal ion binding"/>
    <property type="evidence" value="ECO:0007669"/>
    <property type="project" value="UniProtKB-KW"/>
</dbReference>
<dbReference type="PANTHER" id="PTHR43312:SF2">
    <property type="entry name" value="OXIDOREDUCTASE"/>
    <property type="match status" value="1"/>
</dbReference>
<dbReference type="Gene3D" id="3.20.20.100">
    <property type="entry name" value="NADP-dependent oxidoreductase domain"/>
    <property type="match status" value="1"/>
</dbReference>
<dbReference type="Proteomes" id="UP000095454">
    <property type="component" value="Unassembled WGS sequence"/>
</dbReference>
<feature type="domain" description="4Fe-4S ferredoxin-type" evidence="4">
    <location>
        <begin position="341"/>
        <end position="370"/>
    </location>
</feature>
<dbReference type="Gene3D" id="1.10.1060.10">
    <property type="entry name" value="Alpha-helical ferredoxin"/>
    <property type="match status" value="1"/>
</dbReference>
<dbReference type="InterPro" id="IPR017896">
    <property type="entry name" value="4Fe4S_Fe-S-bd"/>
</dbReference>
<accession>A0A174K4L7</accession>
<dbReference type="SUPFAM" id="SSF51430">
    <property type="entry name" value="NAD(P)-linked oxidoreductase"/>
    <property type="match status" value="1"/>
</dbReference>
<sequence>MQYRVDPKSGNRISALGLGCMRFPGAPGRPDAKTADAIISRAVEQGINYLDTAYLYPGNEACVGASLERLGLRDQVLLATKLPHASCKCAEDFDRFFDEQLRRLRTDHIDYYLMHNITSPAQWERVVALGIEDWIARQKAAGRIRQIGFSYHGSAADFLTMLDAYEWDFCQIQYNYAGERYQAGTAGLMAAAERGLAVFVMEPLLGGRLAGKLPPRARAVLDSARDPHLRTPAAWGLSWVWNHPQVTMLLSGMTDTAQVDENVVLADRALPDSMTATQLDTIAHVLDEFEKSNRVPCTGCGYCMPCPKGINIPGCFAAYNASYAHSWFTGLSQYFTASAVRTSEAKLVSNCVKCGKCARHCPQHIDIPERLDDVRRRFQPGPVTAVLKAFGKTRSS</sequence>
<reference evidence="5 6" key="1">
    <citation type="submission" date="2015-09" db="EMBL/GenBank/DDBJ databases">
        <authorList>
            <consortium name="Pathogen Informatics"/>
        </authorList>
    </citation>
    <scope>NUCLEOTIDE SEQUENCE [LARGE SCALE GENOMIC DNA]</scope>
    <source>
        <strain evidence="5 6">2789STDY5834902</strain>
    </source>
</reference>
<dbReference type="AlphaFoldDB" id="A0A174K4L7"/>
<dbReference type="PANTHER" id="PTHR43312">
    <property type="entry name" value="D-THREO-ALDOSE 1-DEHYDROGENASE"/>
    <property type="match status" value="1"/>
</dbReference>
<dbReference type="CDD" id="cd19096">
    <property type="entry name" value="AKR_Fe-S_oxidoreductase"/>
    <property type="match status" value="1"/>
</dbReference>
<dbReference type="EMBL" id="CZAQ01000012">
    <property type="protein sequence ID" value="CUP04997.1"/>
    <property type="molecule type" value="Genomic_DNA"/>
</dbReference>
<protein>
    <submittedName>
        <fullName evidence="5">Putative aldo-keto reductase</fullName>
    </submittedName>
</protein>
<keyword evidence="3" id="KW-0411">Iron-sulfur</keyword>
<dbReference type="GO" id="GO:0051536">
    <property type="term" value="F:iron-sulfur cluster binding"/>
    <property type="evidence" value="ECO:0007669"/>
    <property type="project" value="UniProtKB-KW"/>
</dbReference>
<proteinExistence type="predicted"/>
<gene>
    <name evidence="5" type="primary">tas</name>
    <name evidence="5" type="ORF">ERS852514_00921</name>
</gene>
<dbReference type="InterPro" id="IPR009051">
    <property type="entry name" value="Helical_ferredxn"/>
</dbReference>
<evidence type="ECO:0000256" key="3">
    <source>
        <dbReference type="ARBA" id="ARBA00023014"/>
    </source>
</evidence>
<evidence type="ECO:0000313" key="6">
    <source>
        <dbReference type="Proteomes" id="UP000095454"/>
    </source>
</evidence>
<evidence type="ECO:0000313" key="5">
    <source>
        <dbReference type="EMBL" id="CUP04997.1"/>
    </source>
</evidence>
<organism evidence="5 6">
    <name type="scientific">Collinsella aerofaciens</name>
    <dbReference type="NCBI Taxonomy" id="74426"/>
    <lineage>
        <taxon>Bacteria</taxon>
        <taxon>Bacillati</taxon>
        <taxon>Actinomycetota</taxon>
        <taxon>Coriobacteriia</taxon>
        <taxon>Coriobacteriales</taxon>
        <taxon>Coriobacteriaceae</taxon>
        <taxon>Collinsella</taxon>
    </lineage>
</organism>
<keyword evidence="2" id="KW-0408">Iron</keyword>
<dbReference type="PROSITE" id="PS51379">
    <property type="entry name" value="4FE4S_FER_2"/>
    <property type="match status" value="1"/>
</dbReference>
<evidence type="ECO:0000256" key="1">
    <source>
        <dbReference type="ARBA" id="ARBA00022723"/>
    </source>
</evidence>
<evidence type="ECO:0000256" key="2">
    <source>
        <dbReference type="ARBA" id="ARBA00023004"/>
    </source>
</evidence>
<keyword evidence="1" id="KW-0479">Metal-binding</keyword>
<name>A0A174K4L7_9ACTN</name>
<dbReference type="Pfam" id="PF00248">
    <property type="entry name" value="Aldo_ket_red"/>
    <property type="match status" value="1"/>
</dbReference>
<dbReference type="InterPro" id="IPR017900">
    <property type="entry name" value="4Fe4S_Fe_S_CS"/>
</dbReference>
<dbReference type="InterPro" id="IPR053135">
    <property type="entry name" value="AKR2_Oxidoreductase"/>
</dbReference>
<dbReference type="RefSeq" id="WP_055251422.1">
    <property type="nucleotide sequence ID" value="NZ_CABIXX010000012.1"/>
</dbReference>
<dbReference type="InterPro" id="IPR036812">
    <property type="entry name" value="NAD(P)_OxRdtase_dom_sf"/>
</dbReference>
<dbReference type="PROSITE" id="PS00198">
    <property type="entry name" value="4FE4S_FER_1"/>
    <property type="match status" value="1"/>
</dbReference>
<dbReference type="InterPro" id="IPR023210">
    <property type="entry name" value="NADP_OxRdtase_dom"/>
</dbReference>
<evidence type="ECO:0000259" key="4">
    <source>
        <dbReference type="PROSITE" id="PS51379"/>
    </source>
</evidence>